<feature type="region of interest" description="Disordered" evidence="1">
    <location>
        <begin position="1"/>
        <end position="37"/>
    </location>
</feature>
<evidence type="ECO:0000259" key="2">
    <source>
        <dbReference type="Pfam" id="PF26138"/>
    </source>
</evidence>
<proteinExistence type="predicted"/>
<sequence length="505" mass="58179">MMSPNEYISSPQRSQTCAGPSGSGRRVRRSMSEMQTKKCDTMDRLNESLQGKIDRLGPKATESIERCVDELTKFSDLPDIVFTIALERFHSHSMRTIFLLLNDENKLRCSREEGGPEVNSTSESPGTPGTPGTPGSNESDVPEEFLAFRDLICPELFQKNVPRNTSILQGAEWIAEIMTTPHQGRFFDNIRMTKPCFYALVDALTSRGLLPHGQTSRVSSIEEVALFMQMAGMHKRQRDNMERFQHSLETINRRFHRVLSALCVMAPELITRPNFTETDARITNNLDFYPFFKDCIGAMDGTLVPAWVPRVDQNRYRSRKGGLAQNVLAICDFDMNFTYVYAGWKEVRPMLGSWTMRYHMTTLFPFLRLVSTVIYNLDSTNFYLKGRSHGTSGSPYNNAYWKRRLRNVIERCFDLLKKHFPILQWGMLSYLLNHQVDIAIACCTLHNFIHKFSNDDLIFNEPDEDTPADMETFYHRGHPTIYELESQRILRDSIVMQMWASNHPN</sequence>
<evidence type="ECO:0000313" key="3">
    <source>
        <dbReference type="EMBL" id="KAL0349690.1"/>
    </source>
</evidence>
<gene>
    <name evidence="3" type="ORF">Sradi_4118200</name>
</gene>
<dbReference type="AlphaFoldDB" id="A0AAW2P356"/>
<reference evidence="3" key="2">
    <citation type="journal article" date="2024" name="Plant">
        <title>Genomic evolution and insights into agronomic trait innovations of Sesamum species.</title>
        <authorList>
            <person name="Miao H."/>
            <person name="Wang L."/>
            <person name="Qu L."/>
            <person name="Liu H."/>
            <person name="Sun Y."/>
            <person name="Le M."/>
            <person name="Wang Q."/>
            <person name="Wei S."/>
            <person name="Zheng Y."/>
            <person name="Lin W."/>
            <person name="Duan Y."/>
            <person name="Cao H."/>
            <person name="Xiong S."/>
            <person name="Wang X."/>
            <person name="Wei L."/>
            <person name="Li C."/>
            <person name="Ma Q."/>
            <person name="Ju M."/>
            <person name="Zhao R."/>
            <person name="Li G."/>
            <person name="Mu C."/>
            <person name="Tian Q."/>
            <person name="Mei H."/>
            <person name="Zhang T."/>
            <person name="Gao T."/>
            <person name="Zhang H."/>
        </authorList>
    </citation>
    <scope>NUCLEOTIDE SEQUENCE</scope>
    <source>
        <strain evidence="3">G02</strain>
    </source>
</reference>
<name>A0AAW2P356_SESRA</name>
<evidence type="ECO:0000256" key="1">
    <source>
        <dbReference type="SAM" id="MobiDB-lite"/>
    </source>
</evidence>
<protein>
    <recommendedName>
        <fullName evidence="2">DUF8040 domain-containing protein</fullName>
    </recommendedName>
</protein>
<dbReference type="Pfam" id="PF26138">
    <property type="entry name" value="DUF8040"/>
    <property type="match status" value="1"/>
</dbReference>
<feature type="region of interest" description="Disordered" evidence="1">
    <location>
        <begin position="110"/>
        <end position="140"/>
    </location>
</feature>
<accession>A0AAW2P356</accession>
<dbReference type="EMBL" id="JACGWJ010000018">
    <property type="protein sequence ID" value="KAL0349690.1"/>
    <property type="molecule type" value="Genomic_DNA"/>
</dbReference>
<reference evidence="3" key="1">
    <citation type="submission" date="2020-06" db="EMBL/GenBank/DDBJ databases">
        <authorList>
            <person name="Li T."/>
            <person name="Hu X."/>
            <person name="Zhang T."/>
            <person name="Song X."/>
            <person name="Zhang H."/>
            <person name="Dai N."/>
            <person name="Sheng W."/>
            <person name="Hou X."/>
            <person name="Wei L."/>
        </authorList>
    </citation>
    <scope>NUCLEOTIDE SEQUENCE</scope>
    <source>
        <strain evidence="3">G02</strain>
        <tissue evidence="3">Leaf</tissue>
    </source>
</reference>
<feature type="compositionally biased region" description="Polar residues" evidence="1">
    <location>
        <begin position="1"/>
        <end position="18"/>
    </location>
</feature>
<comment type="caution">
    <text evidence="3">The sequence shown here is derived from an EMBL/GenBank/DDBJ whole genome shotgun (WGS) entry which is preliminary data.</text>
</comment>
<dbReference type="PANTHER" id="PTHR22930">
    <property type="match status" value="1"/>
</dbReference>
<dbReference type="PANTHER" id="PTHR22930:SF221">
    <property type="entry name" value="NUCLEASE HARBI1"/>
    <property type="match status" value="1"/>
</dbReference>
<organism evidence="3">
    <name type="scientific">Sesamum radiatum</name>
    <name type="common">Black benniseed</name>
    <dbReference type="NCBI Taxonomy" id="300843"/>
    <lineage>
        <taxon>Eukaryota</taxon>
        <taxon>Viridiplantae</taxon>
        <taxon>Streptophyta</taxon>
        <taxon>Embryophyta</taxon>
        <taxon>Tracheophyta</taxon>
        <taxon>Spermatophyta</taxon>
        <taxon>Magnoliopsida</taxon>
        <taxon>eudicotyledons</taxon>
        <taxon>Gunneridae</taxon>
        <taxon>Pentapetalae</taxon>
        <taxon>asterids</taxon>
        <taxon>lamiids</taxon>
        <taxon>Lamiales</taxon>
        <taxon>Pedaliaceae</taxon>
        <taxon>Sesamum</taxon>
    </lineage>
</organism>
<feature type="domain" description="DUF8040" evidence="2">
    <location>
        <begin position="165"/>
        <end position="263"/>
    </location>
</feature>
<dbReference type="InterPro" id="IPR058353">
    <property type="entry name" value="DUF8040"/>
</dbReference>
<dbReference type="InterPro" id="IPR045249">
    <property type="entry name" value="HARBI1-like"/>
</dbReference>